<dbReference type="SMART" id="SM00028">
    <property type="entry name" value="TPR"/>
    <property type="match status" value="9"/>
</dbReference>
<feature type="repeat" description="TPR" evidence="3">
    <location>
        <begin position="585"/>
        <end position="618"/>
    </location>
</feature>
<feature type="repeat" description="TPR" evidence="3">
    <location>
        <begin position="517"/>
        <end position="550"/>
    </location>
</feature>
<dbReference type="SUPFAM" id="SSF48452">
    <property type="entry name" value="TPR-like"/>
    <property type="match status" value="2"/>
</dbReference>
<dbReference type="Pfam" id="PF13181">
    <property type="entry name" value="TPR_8"/>
    <property type="match status" value="1"/>
</dbReference>
<dbReference type="InterPro" id="IPR019734">
    <property type="entry name" value="TPR_rpt"/>
</dbReference>
<dbReference type="PROSITE" id="PS50293">
    <property type="entry name" value="TPR_REGION"/>
    <property type="match status" value="2"/>
</dbReference>
<feature type="repeat" description="TPR" evidence="3">
    <location>
        <begin position="653"/>
        <end position="686"/>
    </location>
</feature>
<evidence type="ECO:0000256" key="1">
    <source>
        <dbReference type="ARBA" id="ARBA00022737"/>
    </source>
</evidence>
<accession>A0ABU5U9M1</accession>
<dbReference type="Pfam" id="PF13432">
    <property type="entry name" value="TPR_16"/>
    <property type="match status" value="2"/>
</dbReference>
<dbReference type="Proteomes" id="UP001301728">
    <property type="component" value="Unassembled WGS sequence"/>
</dbReference>
<dbReference type="InterPro" id="IPR051685">
    <property type="entry name" value="Ycf3/AcsC/BcsC/TPR_MFPF"/>
</dbReference>
<dbReference type="SUPFAM" id="SSF52540">
    <property type="entry name" value="P-loop containing nucleoside triphosphate hydrolases"/>
    <property type="match status" value="1"/>
</dbReference>
<feature type="repeat" description="TPR" evidence="3">
    <location>
        <begin position="687"/>
        <end position="720"/>
    </location>
</feature>
<dbReference type="InterPro" id="IPR036390">
    <property type="entry name" value="WH_DNA-bd_sf"/>
</dbReference>
<dbReference type="SMART" id="SM00418">
    <property type="entry name" value="HTH_ARSR"/>
    <property type="match status" value="1"/>
</dbReference>
<name>A0ABU5U9M1_9CYAN</name>
<dbReference type="Pfam" id="PF13414">
    <property type="entry name" value="TPR_11"/>
    <property type="match status" value="1"/>
</dbReference>
<feature type="repeat" description="TPR" evidence="3">
    <location>
        <begin position="551"/>
        <end position="584"/>
    </location>
</feature>
<organism evidence="5 6">
    <name type="scientific">Limnoraphis robusta CCNP1315</name>
    <dbReference type="NCBI Taxonomy" id="3110306"/>
    <lineage>
        <taxon>Bacteria</taxon>
        <taxon>Bacillati</taxon>
        <taxon>Cyanobacteriota</taxon>
        <taxon>Cyanophyceae</taxon>
        <taxon>Oscillatoriophycideae</taxon>
        <taxon>Oscillatoriales</taxon>
        <taxon>Sirenicapillariaceae</taxon>
        <taxon>Limnoraphis</taxon>
    </lineage>
</organism>
<dbReference type="Gene3D" id="1.25.40.10">
    <property type="entry name" value="Tetratricopeptide repeat domain"/>
    <property type="match status" value="4"/>
</dbReference>
<dbReference type="SUPFAM" id="SSF46785">
    <property type="entry name" value="Winged helix' DNA-binding domain"/>
    <property type="match status" value="1"/>
</dbReference>
<protein>
    <submittedName>
        <fullName evidence="5">Tetratricopeptide repeat protein</fullName>
    </submittedName>
</protein>
<dbReference type="InterPro" id="IPR011991">
    <property type="entry name" value="ArsR-like_HTH"/>
</dbReference>
<dbReference type="CDD" id="cd00090">
    <property type="entry name" value="HTH_ARSR"/>
    <property type="match status" value="1"/>
</dbReference>
<evidence type="ECO:0000256" key="3">
    <source>
        <dbReference type="PROSITE-ProRule" id="PRU00339"/>
    </source>
</evidence>
<dbReference type="InterPro" id="IPR000835">
    <property type="entry name" value="HTH_MarR-typ"/>
</dbReference>
<feature type="repeat" description="TPR" evidence="3">
    <location>
        <begin position="619"/>
        <end position="652"/>
    </location>
</feature>
<dbReference type="Pfam" id="PF12802">
    <property type="entry name" value="MarR_2"/>
    <property type="match status" value="1"/>
</dbReference>
<dbReference type="InterPro" id="IPR001845">
    <property type="entry name" value="HTH_ArsR_DNA-bd_dom"/>
</dbReference>
<keyword evidence="6" id="KW-1185">Reference proteome</keyword>
<keyword evidence="1" id="KW-0677">Repeat</keyword>
<keyword evidence="2 3" id="KW-0802">TPR repeat</keyword>
<sequence length="880" mass="102718">MMEHSVLEEIFVQRHSQVEELIESIRSSVVSREKQHILLTGSRGIGKTHLVSLIYHRIREREELQKQLFIAWLSEEEWSITSFMDFLICIFNTLQVESIKTDQPCPPSIESLYEISVDAMEKEALVLLKEFIGDRTLLLIVENLDELLNGLDSNGQKQLRSFIEENSCVMLATASSLPNAVKRKSATFYQFFNHQELEGLKLEDARDLLAKIAKLKGNKELEDFIKEPTGFNRIKAVYHLAGGNHRLYVIFSEFLTHRNSLDQLVEAFLRTLDDLTPYYQDRMRSISPQQRKIIEFLCKTRTAVTVKEIAQRCFMTHQTASSQLKKLSEMGYVCSKMYGRESYYEVKETMMRFCLEAKKQQGEPIKLFVDFLRIWFTQKELKERLELLPFDDQTERDYLTSALSKIQDDTQNLLAEKYDKDCRKYFEDGDFESALNLAQELIKIRGYAEDWFAHGLCLLKLNRKEEALKSMKKASIIEINDEETWFIKGLIFLNFINSCEDAIHSFDRAIEINKDNFLVWYYRGLALTKINSFQDALISFNRAIRLNPENSEVWQYRGLALIELERYEEALASFNKAIELDDQYVSLWQIRGQVLYELKRYEEALASFNKAIELDDQDILLWQGQGQVLYELERYEEALASFNKAIELDFENIQLWNNRGRVLYELGDYEGTLISLKNVIKLDPEHFLSWEIKGMTLYVLKHYEEALQCFDKVIELSSNHSDALFRKAELLVIMNRWTEGFEILDLALNTLEDLSEPENIATGIIVKNLFKSTNDLTVWRTRIQTLIDIYDKHKASSILGQEIVLSIESMTDMVGEKAAQAWLEIWKEIVGDSIDFQIPLRLLEAAVRYRKTKGDPRVLLRLPIEERKLLMPLLGLEESD</sequence>
<gene>
    <name evidence="5" type="ORF">VB854_28150</name>
</gene>
<comment type="caution">
    <text evidence="5">The sequence shown here is derived from an EMBL/GenBank/DDBJ whole genome shotgun (WGS) entry which is preliminary data.</text>
</comment>
<evidence type="ECO:0000259" key="4">
    <source>
        <dbReference type="SMART" id="SM00418"/>
    </source>
</evidence>
<dbReference type="PANTHER" id="PTHR44943:SF4">
    <property type="entry name" value="TPR REPEAT-CONTAINING PROTEIN MJ0798"/>
    <property type="match status" value="1"/>
</dbReference>
<dbReference type="PANTHER" id="PTHR44943">
    <property type="entry name" value="CELLULOSE SYNTHASE OPERON PROTEIN C"/>
    <property type="match status" value="1"/>
</dbReference>
<evidence type="ECO:0000313" key="6">
    <source>
        <dbReference type="Proteomes" id="UP001301728"/>
    </source>
</evidence>
<dbReference type="InterPro" id="IPR027417">
    <property type="entry name" value="P-loop_NTPase"/>
</dbReference>
<dbReference type="Gene3D" id="3.40.50.300">
    <property type="entry name" value="P-loop containing nucleotide triphosphate hydrolases"/>
    <property type="match status" value="1"/>
</dbReference>
<dbReference type="PROSITE" id="PS50005">
    <property type="entry name" value="TPR"/>
    <property type="match status" value="6"/>
</dbReference>
<dbReference type="EMBL" id="JAYGHT010000194">
    <property type="protein sequence ID" value="MEA5522808.1"/>
    <property type="molecule type" value="Genomic_DNA"/>
</dbReference>
<feature type="domain" description="HTH arsR-type" evidence="4">
    <location>
        <begin position="281"/>
        <end position="356"/>
    </location>
</feature>
<proteinExistence type="predicted"/>
<evidence type="ECO:0000256" key="2">
    <source>
        <dbReference type="ARBA" id="ARBA00022803"/>
    </source>
</evidence>
<evidence type="ECO:0000313" key="5">
    <source>
        <dbReference type="EMBL" id="MEA5522808.1"/>
    </source>
</evidence>
<dbReference type="InterPro" id="IPR036388">
    <property type="entry name" value="WH-like_DNA-bd_sf"/>
</dbReference>
<reference evidence="5 6" key="1">
    <citation type="submission" date="2023-12" db="EMBL/GenBank/DDBJ databases">
        <title>Baltic Sea Cyanobacteria.</title>
        <authorList>
            <person name="Delbaje E."/>
            <person name="Fewer D.P."/>
            <person name="Shishido T.K."/>
        </authorList>
    </citation>
    <scope>NUCLEOTIDE SEQUENCE [LARGE SCALE GENOMIC DNA]</scope>
    <source>
        <strain evidence="5 6">CCNP 1315</strain>
    </source>
</reference>
<dbReference type="Gene3D" id="1.10.10.10">
    <property type="entry name" value="Winged helix-like DNA-binding domain superfamily/Winged helix DNA-binding domain"/>
    <property type="match status" value="1"/>
</dbReference>
<dbReference type="InterPro" id="IPR011990">
    <property type="entry name" value="TPR-like_helical_dom_sf"/>
</dbReference>